<reference evidence="2" key="2">
    <citation type="journal article" date="2018" name="Mol. Plant Microbe Interact.">
        <title>Genome sequence resources for the wheat stripe rust pathogen (Puccinia striiformis f. sp. tritici) and the barley stripe rust pathogen (Puccinia striiformis f. sp. hordei).</title>
        <authorList>
            <person name="Xia C."/>
            <person name="Wang M."/>
            <person name="Yin C."/>
            <person name="Cornejo O.E."/>
            <person name="Hulbert S.H."/>
            <person name="Chen X."/>
        </authorList>
    </citation>
    <scope>NUCLEOTIDE SEQUENCE [LARGE SCALE GENOMIC DNA]</scope>
    <source>
        <strain evidence="2">93-210</strain>
    </source>
</reference>
<dbReference type="EMBL" id="CM045872">
    <property type="protein sequence ID" value="KAI7950097.1"/>
    <property type="molecule type" value="Genomic_DNA"/>
</dbReference>
<organism evidence="1 2">
    <name type="scientific">Puccinia striiformis f. sp. tritici</name>
    <dbReference type="NCBI Taxonomy" id="168172"/>
    <lineage>
        <taxon>Eukaryota</taxon>
        <taxon>Fungi</taxon>
        <taxon>Dikarya</taxon>
        <taxon>Basidiomycota</taxon>
        <taxon>Pucciniomycotina</taxon>
        <taxon>Pucciniomycetes</taxon>
        <taxon>Pucciniales</taxon>
        <taxon>Pucciniaceae</taxon>
        <taxon>Puccinia</taxon>
    </lineage>
</organism>
<reference evidence="1 2" key="3">
    <citation type="journal article" date="2022" name="Microbiol. Spectr.">
        <title>Folding features and dynamics of 3D genome architecture in plant fungal pathogens.</title>
        <authorList>
            <person name="Xia C."/>
        </authorList>
    </citation>
    <scope>NUCLEOTIDE SEQUENCE [LARGE SCALE GENOMIC DNA]</scope>
    <source>
        <strain evidence="1 2">93-210</strain>
    </source>
</reference>
<comment type="caution">
    <text evidence="1">The sequence shown here is derived from an EMBL/GenBank/DDBJ whole genome shotgun (WGS) entry which is preliminary data.</text>
</comment>
<gene>
    <name evidence="1" type="ORF">MJO28_008918</name>
</gene>
<reference evidence="2" key="1">
    <citation type="journal article" date="2018" name="BMC Genomics">
        <title>Genomic insights into host adaptation between the wheat stripe rust pathogen (Puccinia striiformis f. sp. tritici) and the barley stripe rust pathogen (Puccinia striiformis f. sp. hordei).</title>
        <authorList>
            <person name="Xia C."/>
            <person name="Wang M."/>
            <person name="Yin C."/>
            <person name="Cornejo O.E."/>
            <person name="Hulbert S.H."/>
            <person name="Chen X."/>
        </authorList>
    </citation>
    <scope>NUCLEOTIDE SEQUENCE [LARGE SCALE GENOMIC DNA]</scope>
    <source>
        <strain evidence="2">93-210</strain>
    </source>
</reference>
<evidence type="ECO:0000313" key="1">
    <source>
        <dbReference type="EMBL" id="KAI7950097.1"/>
    </source>
</evidence>
<proteinExistence type="predicted"/>
<accession>A0ACC0EE39</accession>
<name>A0ACC0EE39_9BASI</name>
<keyword evidence="2" id="KW-1185">Reference proteome</keyword>
<dbReference type="Proteomes" id="UP001060170">
    <property type="component" value="Chromosome 8"/>
</dbReference>
<sequence>MSDNTKISGVPPLSEATFGSWVRVIRGYCMQHVLVKFLETSTPPTEAAALQTYEERQTRTAVIWKFLTDQYQSKTVTNKSKLYAEYSIFTFHKDLATFNTDLDNHLSRLSSADFVIGEPVGADIGESIFAESIVGKLPSQFDNTKELLWAQRPLTIKMVCNALDNKQRDATTSTTSNTLIKAEETALTAGKSSTKRRDYPQCRPGKHNPATSHDIKDCRSLQKKKSVKTATAQSDDDESYLSADTGTGLRCSARSSTTSSDTAFLDSGASRHMFSDRKYFVDYEPRHSHVEIADGNNLSVVGEGFVPVNTNDGEVIRLKALHVPNLKGTLISLCRLLEHQCTMEDSKSNGFNIVRNGKVIFTASIVNSTLRIPISVSTTGQSITQDIVAQKSIVPDFQLLHRRAGHPNQEALSKIYNVSVPEVVCDQCAMSKSHRLPFPTSLPEATRPLQYIYMDLSRRINPSSFGGAKYYFKITDYFTRYRHVFLLSKKSKTFQFFRQYYSEVTNHHSMNIHTVIFDRGGEFNSNEFLGFLKEKGVQVQVTAPYTPRQNLVAERGNRTTSEKARALLMQANLPPKYWAEAVDTAVHLENITPTSTIKWRTPYKLWFGKKFDIRRLRPFGCLAYINIPKNLRDGKFGDTARRGIMMGYQLGMHNWRILTSGGKVERSHDVTFDKTNFPGVSLLSPAGNSGAIDFNSPHFFDETEEDTITHQVSNSDDTEPPPRSEEEYFSGDENIAGQEDIPDPVPPIPAPRNLVTQQLAKPSAKPGFDYLLTSDRAPRDINGDIDESQILNYKRRAAIAIAYYVAEVPKTYKQALDSPKAKNWLKAIKSELGAMERLLVWRIVKTPLGSRLLGTIWVFRKKSDTQGTFLKFKAQLCAQGSRQAAEDCPFTYAPTGWSASLRAGIVVGLSKGYDIHQMDAKNAFLNGDLEETVYLRPPPGLKVPEGHCLLLQKAIYGLKQAPRVWYSALKAFFTSIKFKSSAADPCMFVSQVNGWECFVHVYVEDMIIISHNVDRFKKLISARFTMEDLGKAKHLLGITLTRSGTHQIYMSQENYTKQILSDYDLLDCRTTSTPMVANTRLTRSTDNDHEAFLKLDINYRRAIGLLNYLSVSTRPDISFTVSQLSQHLERPGLSHWNVVVHLLRYLSGSLNYGIMLDGKGDMADFRVYTDADFANCPDDRKSYSGYIALLGGNIISWRSKKQPTVSTSTTEAEYRALYEGVQESVWFDQLFHSLNHKFSVKYQLYVDNQSAIALATNPLYQQRTKHMDVIFHWIREIYDTGLFKLDYISTHQMKADMCTKALGKQKHQQIISELKIQRQ</sequence>
<evidence type="ECO:0000313" key="2">
    <source>
        <dbReference type="Proteomes" id="UP001060170"/>
    </source>
</evidence>
<protein>
    <submittedName>
        <fullName evidence="1">Uncharacterized protein</fullName>
    </submittedName>
</protein>